<organism evidence="7 8">
    <name type="scientific">Kribbella turkmenica</name>
    <dbReference type="NCBI Taxonomy" id="2530375"/>
    <lineage>
        <taxon>Bacteria</taxon>
        <taxon>Bacillati</taxon>
        <taxon>Actinomycetota</taxon>
        <taxon>Actinomycetes</taxon>
        <taxon>Propionibacteriales</taxon>
        <taxon>Kribbellaceae</taxon>
        <taxon>Kribbella</taxon>
    </lineage>
</organism>
<dbReference type="GO" id="GO:0046872">
    <property type="term" value="F:metal ion binding"/>
    <property type="evidence" value="ECO:0007669"/>
    <property type="project" value="UniProtKB-KW"/>
</dbReference>
<keyword evidence="5" id="KW-0862">Zinc</keyword>
<dbReference type="OrthoDB" id="105475at2"/>
<dbReference type="PANTHER" id="PTHR43114">
    <property type="entry name" value="ADENINE DEAMINASE"/>
    <property type="match status" value="1"/>
</dbReference>
<gene>
    <name evidence="7" type="primary">add</name>
    <name evidence="7" type="ORF">E1218_04885</name>
</gene>
<dbReference type="GO" id="GO:0016814">
    <property type="term" value="F:hydrolase activity, acting on carbon-nitrogen (but not peptide) bonds, in cyclic amidines"/>
    <property type="evidence" value="ECO:0007669"/>
    <property type="project" value="UniProtKB-ARBA"/>
</dbReference>
<protein>
    <submittedName>
        <fullName evidence="7">Adenosine deaminase</fullName>
        <ecNumber evidence="7">3.5.4.4</ecNumber>
    </submittedName>
</protein>
<dbReference type="PANTHER" id="PTHR43114:SF6">
    <property type="entry name" value="ADENINE DEAMINASE"/>
    <property type="match status" value="1"/>
</dbReference>
<comment type="caution">
    <text evidence="7">The sequence shown here is derived from an EMBL/GenBank/DDBJ whole genome shotgun (WGS) entry which is preliminary data.</text>
</comment>
<keyword evidence="4 7" id="KW-0378">Hydrolase</keyword>
<evidence type="ECO:0000259" key="6">
    <source>
        <dbReference type="Pfam" id="PF00962"/>
    </source>
</evidence>
<dbReference type="InterPro" id="IPR032466">
    <property type="entry name" value="Metal_Hydrolase"/>
</dbReference>
<dbReference type="SUPFAM" id="SSF51556">
    <property type="entry name" value="Metallo-dependent hydrolases"/>
    <property type="match status" value="1"/>
</dbReference>
<comment type="cofactor">
    <cofactor evidence="1">
        <name>Zn(2+)</name>
        <dbReference type="ChEBI" id="CHEBI:29105"/>
    </cofactor>
</comment>
<sequence length="323" mass="34531">MRDLRALPKAHLHLHTEGSMRPSTLLELAEVYGIPAPEMGVYESFAAFDAIYGTAVNVLKTEADLRRLYDEIVDDAADDGAVWVEPAFCPPMLPWLGESEHVLEIAIDALKSACQRRGIDGGFLLTINRADVGMAAGLADLAARYAGKGVVSFGLANDENIVGPEPFAEAYKVAKDAGLLAAPHAGEMAGADSVRRHVEYLNADRLEHGVRGLEDPAVLEMILERDICLDVCLTSNVLLSVVPNMEEHPLPRLLDAGVSCSLNADDSLLFGPGLLDEYENARNAVKLDDVALAGIAAASIAHSGAPDSVKREAKVSIADWLTK</sequence>
<dbReference type="Gene3D" id="3.20.20.140">
    <property type="entry name" value="Metal-dependent hydrolases"/>
    <property type="match status" value="1"/>
</dbReference>
<dbReference type="GO" id="GO:0019239">
    <property type="term" value="F:deaminase activity"/>
    <property type="evidence" value="ECO:0007669"/>
    <property type="project" value="InterPro"/>
</dbReference>
<dbReference type="EC" id="3.5.4.4" evidence="7"/>
<evidence type="ECO:0000256" key="1">
    <source>
        <dbReference type="ARBA" id="ARBA00001947"/>
    </source>
</evidence>
<accession>A0A4R4XFM0</accession>
<dbReference type="Pfam" id="PF00962">
    <property type="entry name" value="A_deaminase"/>
    <property type="match status" value="1"/>
</dbReference>
<reference evidence="7 8" key="1">
    <citation type="submission" date="2019-02" db="EMBL/GenBank/DDBJ databases">
        <title>Draft genome sequences of novel Actinobacteria.</title>
        <authorList>
            <person name="Sahin N."/>
            <person name="Ay H."/>
            <person name="Saygin H."/>
        </authorList>
    </citation>
    <scope>NUCLEOTIDE SEQUENCE [LARGE SCALE GENOMIC DNA]</scope>
    <source>
        <strain evidence="7 8">16K104</strain>
    </source>
</reference>
<comment type="similarity">
    <text evidence="2">Belongs to the metallo-dependent hydrolases superfamily. Adenosine and AMP deaminases family.</text>
</comment>
<evidence type="ECO:0000313" key="8">
    <source>
        <dbReference type="Proteomes" id="UP000295172"/>
    </source>
</evidence>
<evidence type="ECO:0000256" key="2">
    <source>
        <dbReference type="ARBA" id="ARBA00006676"/>
    </source>
</evidence>
<dbReference type="AlphaFoldDB" id="A0A4R4XFM0"/>
<dbReference type="NCBIfam" id="TIGR01430">
    <property type="entry name" value="aden_deam"/>
    <property type="match status" value="1"/>
</dbReference>
<evidence type="ECO:0000256" key="4">
    <source>
        <dbReference type="ARBA" id="ARBA00022801"/>
    </source>
</evidence>
<dbReference type="InterPro" id="IPR001365">
    <property type="entry name" value="A_deaminase_dom"/>
</dbReference>
<evidence type="ECO:0000313" key="7">
    <source>
        <dbReference type="EMBL" id="TDD29242.1"/>
    </source>
</evidence>
<feature type="domain" description="Adenosine deaminase" evidence="6">
    <location>
        <begin position="8"/>
        <end position="317"/>
    </location>
</feature>
<proteinExistence type="inferred from homology"/>
<name>A0A4R4XFM0_9ACTN</name>
<keyword evidence="3" id="KW-0479">Metal-binding</keyword>
<dbReference type="Proteomes" id="UP000295172">
    <property type="component" value="Unassembled WGS sequence"/>
</dbReference>
<dbReference type="EMBL" id="SMKR01000013">
    <property type="protein sequence ID" value="TDD29242.1"/>
    <property type="molecule type" value="Genomic_DNA"/>
</dbReference>
<dbReference type="InterPro" id="IPR006330">
    <property type="entry name" value="Ado/ade_deaminase"/>
</dbReference>
<evidence type="ECO:0000256" key="5">
    <source>
        <dbReference type="ARBA" id="ARBA00022833"/>
    </source>
</evidence>
<keyword evidence="8" id="KW-1185">Reference proteome</keyword>
<evidence type="ECO:0000256" key="3">
    <source>
        <dbReference type="ARBA" id="ARBA00022723"/>
    </source>
</evidence>